<feature type="transmembrane region" description="Helical" evidence="1">
    <location>
        <begin position="136"/>
        <end position="157"/>
    </location>
</feature>
<dbReference type="OrthoDB" id="5187092at2"/>
<gene>
    <name evidence="2" type="ORF">Gocc_0374</name>
</gene>
<protein>
    <recommendedName>
        <fullName evidence="4">UbiA prenyltransferase family</fullName>
    </recommendedName>
</protein>
<feature type="transmembrane region" description="Helical" evidence="1">
    <location>
        <begin position="217"/>
        <end position="236"/>
    </location>
</feature>
<keyword evidence="3" id="KW-1185">Reference proteome</keyword>
<reference evidence="2 3" key="1">
    <citation type="submission" date="2018-07" db="EMBL/GenBank/DDBJ databases">
        <title>High-quality-draft genome sequence of Gaiella occulta.</title>
        <authorList>
            <person name="Severino R."/>
            <person name="Froufe H.J.C."/>
            <person name="Rainey F.A."/>
            <person name="Barroso C."/>
            <person name="Albuquerque L."/>
            <person name="Lobo-Da-Cunha A."/>
            <person name="Da Costa M.S."/>
            <person name="Egas C."/>
        </authorList>
    </citation>
    <scope>NUCLEOTIDE SEQUENCE [LARGE SCALE GENOMIC DNA]</scope>
    <source>
        <strain evidence="2 3">F2-233</strain>
    </source>
</reference>
<dbReference type="RefSeq" id="WP_114794826.1">
    <property type="nucleotide sequence ID" value="NZ_QQZY01000001.1"/>
</dbReference>
<evidence type="ECO:0000313" key="3">
    <source>
        <dbReference type="Proteomes" id="UP000254134"/>
    </source>
</evidence>
<dbReference type="Proteomes" id="UP000254134">
    <property type="component" value="Unassembled WGS sequence"/>
</dbReference>
<evidence type="ECO:0008006" key="4">
    <source>
        <dbReference type="Google" id="ProtNLM"/>
    </source>
</evidence>
<keyword evidence="1" id="KW-0812">Transmembrane</keyword>
<accession>A0A7M2Z1M7</accession>
<comment type="caution">
    <text evidence="2">The sequence shown here is derived from an EMBL/GenBank/DDBJ whole genome shotgun (WGS) entry which is preliminary data.</text>
</comment>
<dbReference type="AlphaFoldDB" id="A0A7M2Z1M7"/>
<feature type="transmembrane region" description="Helical" evidence="1">
    <location>
        <begin position="104"/>
        <end position="124"/>
    </location>
</feature>
<evidence type="ECO:0000313" key="2">
    <source>
        <dbReference type="EMBL" id="RDI75955.1"/>
    </source>
</evidence>
<feature type="transmembrane region" description="Helical" evidence="1">
    <location>
        <begin position="77"/>
        <end position="98"/>
    </location>
</feature>
<keyword evidence="1" id="KW-1133">Transmembrane helix</keyword>
<organism evidence="2 3">
    <name type="scientific">Gaiella occulta</name>
    <dbReference type="NCBI Taxonomy" id="1002870"/>
    <lineage>
        <taxon>Bacteria</taxon>
        <taxon>Bacillati</taxon>
        <taxon>Actinomycetota</taxon>
        <taxon>Thermoleophilia</taxon>
        <taxon>Gaiellales</taxon>
        <taxon>Gaiellaceae</taxon>
        <taxon>Gaiella</taxon>
    </lineage>
</organism>
<dbReference type="EMBL" id="QQZY01000001">
    <property type="protein sequence ID" value="RDI75955.1"/>
    <property type="molecule type" value="Genomic_DNA"/>
</dbReference>
<feature type="transmembrane region" description="Helical" evidence="1">
    <location>
        <begin position="47"/>
        <end position="65"/>
    </location>
</feature>
<name>A0A7M2Z1M7_9ACTN</name>
<proteinExistence type="predicted"/>
<reference evidence="3" key="2">
    <citation type="journal article" date="2019" name="MicrobiologyOpen">
        <title>High-quality draft genome sequence of Gaiella occulta isolated from a 150 meter deep mineral water borehole and comparison with the genome sequences of other deep-branching lineages of the phylum Actinobacteria.</title>
        <authorList>
            <person name="Severino R."/>
            <person name="Froufe H.J.C."/>
            <person name="Barroso C."/>
            <person name="Albuquerque L."/>
            <person name="Lobo-da-Cunha A."/>
            <person name="da Costa M.S."/>
            <person name="Egas C."/>
        </authorList>
    </citation>
    <scope>NUCLEOTIDE SEQUENCE [LARGE SCALE GENOMIC DNA]</scope>
    <source>
        <strain evidence="3">F2-233</strain>
    </source>
</reference>
<evidence type="ECO:0000256" key="1">
    <source>
        <dbReference type="SAM" id="Phobius"/>
    </source>
</evidence>
<keyword evidence="1" id="KW-0472">Membrane</keyword>
<sequence>MRPAFYALRPGGWRDWVTLLHPPYTAWHLSYVVVGGALAPAVSWTRLGLTLLAFFLAMGIGAHALDELCGRPLGTGIPGRMLGALALVSITAACAIGIAVAAAFSLWILPLVAAGAFLVPAYNLELLGGRFHSDLWFALAWGAFPVITGYVACAGTIRVEAVLAAAWAAALALAQRRLSTAARTARRRVASVTGALELADGTSQPVTRELLAAAPEAALRLLALSAVVLAAALVAFRV</sequence>